<evidence type="ECO:0000313" key="8">
    <source>
        <dbReference type="Proteomes" id="UP000005222"/>
    </source>
</evidence>
<dbReference type="InParanoid" id="G8YU87"/>
<dbReference type="InterPro" id="IPR011057">
    <property type="entry name" value="Mss4-like_sf"/>
</dbReference>
<dbReference type="STRING" id="559304.G8YU87"/>
<dbReference type="FunCoup" id="G8YU87">
    <property type="interactions" value="1415"/>
</dbReference>
<evidence type="ECO:0000256" key="3">
    <source>
        <dbReference type="ARBA" id="ARBA00024683"/>
    </source>
</evidence>
<evidence type="ECO:0000256" key="1">
    <source>
        <dbReference type="ARBA" id="ARBA00014759"/>
    </source>
</evidence>
<dbReference type="FunFam" id="2.170.150.10:FF:000002">
    <property type="entry name" value="Translationally-controlled tumor protein homolog"/>
    <property type="match status" value="1"/>
</dbReference>
<dbReference type="PANTHER" id="PTHR11991:SF0">
    <property type="entry name" value="TRANSLATIONALLY-CONTROLLED TUMOR PROTEIN"/>
    <property type="match status" value="1"/>
</dbReference>
<evidence type="ECO:0000259" key="5">
    <source>
        <dbReference type="PROSITE" id="PS51797"/>
    </source>
</evidence>
<evidence type="ECO:0000256" key="4">
    <source>
        <dbReference type="PROSITE-ProRule" id="PRU01133"/>
    </source>
</evidence>
<gene>
    <name evidence="7" type="primary">Piso0_000532</name>
    <name evidence="6" type="ORF">GNLVRS01_PISO0A11418g</name>
    <name evidence="7" type="ORF">GNLVRS01_PISO0B11485g</name>
</gene>
<dbReference type="InterPro" id="IPR018105">
    <property type="entry name" value="Translational_control_tumour_p"/>
</dbReference>
<dbReference type="PRINTS" id="PR01653">
    <property type="entry name" value="TCTPROTEIN"/>
</dbReference>
<dbReference type="PROSITE" id="PS01002">
    <property type="entry name" value="TCTP_1"/>
    <property type="match status" value="1"/>
</dbReference>
<evidence type="ECO:0000313" key="7">
    <source>
        <dbReference type="EMBL" id="CCE73488.1"/>
    </source>
</evidence>
<comment type="function">
    <text evidence="3">Involved in protein synthesis. Involved in microtubule stabilization.</text>
</comment>
<dbReference type="EMBL" id="FO082058">
    <property type="protein sequence ID" value="CCE73488.1"/>
    <property type="molecule type" value="Genomic_DNA"/>
</dbReference>
<dbReference type="HOGENOM" id="CLU_095877_0_0_1"/>
<protein>
    <recommendedName>
        <fullName evidence="1">Translationally-controlled tumor protein homolog</fullName>
    </recommendedName>
</protein>
<reference evidence="8" key="2">
    <citation type="journal article" date="2012" name="G3 (Bethesda)">
        <title>Pichia sorbitophila, an interspecies yeast hybrid reveals early steps of genome resolution following polyploidization.</title>
        <authorList>
            <person name="Leh Louis V."/>
            <person name="Despons L."/>
            <person name="Friedrich A."/>
            <person name="Martin T."/>
            <person name="Durrens P."/>
            <person name="Casaregola S."/>
            <person name="Neuveglise C."/>
            <person name="Fairhead C."/>
            <person name="Marck C."/>
            <person name="Cruz J.A."/>
            <person name="Straub M.L."/>
            <person name="Kugler V."/>
            <person name="Sacerdot C."/>
            <person name="Uzunov Z."/>
            <person name="Thierry A."/>
            <person name="Weiss S."/>
            <person name="Bleykasten C."/>
            <person name="De Montigny J."/>
            <person name="Jacques N."/>
            <person name="Jung P."/>
            <person name="Lemaire M."/>
            <person name="Mallet S."/>
            <person name="Morel G."/>
            <person name="Richard G.F."/>
            <person name="Sarkar A."/>
            <person name="Savel G."/>
            <person name="Schacherer J."/>
            <person name="Seret M.L."/>
            <person name="Talla E."/>
            <person name="Samson G."/>
            <person name="Jubin C."/>
            <person name="Poulain J."/>
            <person name="Vacherie B."/>
            <person name="Barbe V."/>
            <person name="Pelletier E."/>
            <person name="Sherman D.J."/>
            <person name="Westhof E."/>
            <person name="Weissenbach J."/>
            <person name="Baret P.V."/>
            <person name="Wincker P."/>
            <person name="Gaillardin C."/>
            <person name="Dujon B."/>
            <person name="Souciet J.L."/>
        </authorList>
    </citation>
    <scope>NUCLEOTIDE SEQUENCE [LARGE SCALE GENOMIC DNA]</scope>
    <source>
        <strain evidence="8">ATCC MYA-4447 / BCRC 22081 / CBS 7064 / NBRC 10061 / NRRL Y-12695</strain>
    </source>
</reference>
<comment type="similarity">
    <text evidence="4">Belongs to the TCTP family.</text>
</comment>
<proteinExistence type="inferred from homology"/>
<keyword evidence="2" id="KW-0493">Microtubule</keyword>
<dbReference type="PANTHER" id="PTHR11991">
    <property type="entry name" value="TRANSLATIONALLY CONTROLLED TUMOR PROTEIN-RELATED"/>
    <property type="match status" value="1"/>
</dbReference>
<name>G8YU87_PICSO</name>
<sequence length="169" mass="18976">MIIYKDIVSGDELLSDAYNVKLVDDVVYEADCQNIKVGNENVDIGANPSAEGEDEQTDDNTQTVIDVVYSFRLQETAFDKKSYLSHLKGYFKKLKQRKIDAGASEEEVKAFETKAGAFAKKVVSKFGDWDCYVGESMDPDAMVVLMNYREDGVTPYVVIWKEGVSEDKI</sequence>
<dbReference type="AlphaFoldDB" id="G8YU87"/>
<dbReference type="OMA" id="CAMITEG"/>
<organism evidence="7 8">
    <name type="scientific">Pichia sorbitophila (strain ATCC MYA-4447 / BCRC 22081 / CBS 7064 / NBRC 10061 / NRRL Y-12695)</name>
    <name type="common">Hybrid yeast</name>
    <dbReference type="NCBI Taxonomy" id="559304"/>
    <lineage>
        <taxon>Eukaryota</taxon>
        <taxon>Fungi</taxon>
        <taxon>Dikarya</taxon>
        <taxon>Ascomycota</taxon>
        <taxon>Saccharomycotina</taxon>
        <taxon>Pichiomycetes</taxon>
        <taxon>Debaryomycetaceae</taxon>
        <taxon>Millerozyma</taxon>
    </lineage>
</organism>
<dbReference type="GO" id="GO:0005874">
    <property type="term" value="C:microtubule"/>
    <property type="evidence" value="ECO:0007669"/>
    <property type="project" value="UniProtKB-KW"/>
</dbReference>
<dbReference type="eggNOG" id="KOG1727">
    <property type="taxonomic scope" value="Eukaryota"/>
</dbReference>
<dbReference type="Proteomes" id="UP000005222">
    <property type="component" value="Chromosome B"/>
</dbReference>
<dbReference type="InterPro" id="IPR011323">
    <property type="entry name" value="Mss4/transl-control_tumour"/>
</dbReference>
<dbReference type="EMBL" id="FO082059">
    <property type="protein sequence ID" value="CCE72927.1"/>
    <property type="molecule type" value="Genomic_DNA"/>
</dbReference>
<keyword evidence="8" id="KW-1185">Reference proteome</keyword>
<dbReference type="Proteomes" id="UP000005222">
    <property type="component" value="Chromosome A"/>
</dbReference>
<feature type="domain" description="TCTP" evidence="5">
    <location>
        <begin position="1"/>
        <end position="169"/>
    </location>
</feature>
<evidence type="ECO:0000256" key="2">
    <source>
        <dbReference type="ARBA" id="ARBA00022701"/>
    </source>
</evidence>
<reference evidence="7" key="1">
    <citation type="submission" date="2011-10" db="EMBL/GenBank/DDBJ databases">
        <authorList>
            <person name="Genoscope - CEA"/>
        </authorList>
    </citation>
    <scope>NUCLEOTIDE SEQUENCE</scope>
    <source>
        <strain evidence="7">CBS 7064</strain>
    </source>
</reference>
<dbReference type="GO" id="GO:0005509">
    <property type="term" value="F:calcium ion binding"/>
    <property type="evidence" value="ECO:0007669"/>
    <property type="project" value="TreeGrafter"/>
</dbReference>
<dbReference type="GO" id="GO:0005737">
    <property type="term" value="C:cytoplasm"/>
    <property type="evidence" value="ECO:0007669"/>
    <property type="project" value="TreeGrafter"/>
</dbReference>
<dbReference type="InterPro" id="IPR034737">
    <property type="entry name" value="TCTP"/>
</dbReference>
<dbReference type="PROSITE" id="PS51797">
    <property type="entry name" value="TCTP_3"/>
    <property type="match status" value="1"/>
</dbReference>
<dbReference type="InterPro" id="IPR018103">
    <property type="entry name" value="Translation_control_tumour_CS"/>
</dbReference>
<dbReference type="OrthoDB" id="10248936at2759"/>
<dbReference type="Pfam" id="PF00838">
    <property type="entry name" value="TCTP"/>
    <property type="match status" value="1"/>
</dbReference>
<evidence type="ECO:0000313" key="6">
    <source>
        <dbReference type="EMBL" id="CCE72927.1"/>
    </source>
</evidence>
<dbReference type="SUPFAM" id="SSF51316">
    <property type="entry name" value="Mss4-like"/>
    <property type="match status" value="1"/>
</dbReference>
<dbReference type="Gene3D" id="2.170.150.10">
    <property type="entry name" value="Metal Binding Protein, Guanine Nucleotide Exchange Factor, Chain A"/>
    <property type="match status" value="1"/>
</dbReference>
<accession>G8YU87</accession>